<keyword evidence="8" id="KW-1185">Reference proteome</keyword>
<dbReference type="InterPro" id="IPR015813">
    <property type="entry name" value="Pyrv/PenolPyrv_kinase-like_dom"/>
</dbReference>
<dbReference type="EMBL" id="CP036259">
    <property type="protein sequence ID" value="QDR80009.1"/>
    <property type="molecule type" value="Genomic_DNA"/>
</dbReference>
<feature type="binding site" evidence="5">
    <location>
        <position position="157"/>
    </location>
    <ligand>
        <name>Mg(2+)</name>
        <dbReference type="ChEBI" id="CHEBI:18420"/>
    </ligand>
</feature>
<feature type="domain" description="HpcH/HpaI aldolase/citrate lyase" evidence="6">
    <location>
        <begin position="7"/>
        <end position="225"/>
    </location>
</feature>
<sequence>MEKKLRRAMMFMPGNNPSMLQNAGIYGADTVIFDLEDAVAISEKDAARHLVHNAIKYFNYPCEVAIRINHIQTPYGVDDLKVVLAAKPDLIRLPKAESPRDIEEVDAIISEAESRYSFAPGSINMMAAVETAKGLRNAYEIATASPRMVALAIGGEDFIADLKTTRSKDGKELFVPRSQLLLAARAAGIDAIDTVFADINDEETFIAEVNLIKQLGFDGKSVINPRQVRIVHQIFTPTEKEIAQAGRVIAAYNAAIERNSGVINLDGKMIDTPMVLRAERVLAYAKSVKK</sequence>
<dbReference type="InterPro" id="IPR040442">
    <property type="entry name" value="Pyrv_kinase-like_dom_sf"/>
</dbReference>
<dbReference type="InterPro" id="IPR011206">
    <property type="entry name" value="Citrate_lyase_beta/mcl1/mcl2"/>
</dbReference>
<dbReference type="Gene3D" id="3.20.20.60">
    <property type="entry name" value="Phosphoenolpyruvate-binding domains"/>
    <property type="match status" value="1"/>
</dbReference>
<evidence type="ECO:0000313" key="8">
    <source>
        <dbReference type="Proteomes" id="UP000320776"/>
    </source>
</evidence>
<evidence type="ECO:0000256" key="4">
    <source>
        <dbReference type="PIRSR" id="PIRSR015582-1"/>
    </source>
</evidence>
<feature type="binding site" evidence="4">
    <location>
        <position position="130"/>
    </location>
    <ligand>
        <name>substrate</name>
    </ligand>
</feature>
<dbReference type="SUPFAM" id="SSF51621">
    <property type="entry name" value="Phosphoenolpyruvate/pyruvate domain"/>
    <property type="match status" value="1"/>
</dbReference>
<dbReference type="Proteomes" id="UP000320776">
    <property type="component" value="Chromosome"/>
</dbReference>
<dbReference type="InterPro" id="IPR005000">
    <property type="entry name" value="Aldolase/citrate-lyase_domain"/>
</dbReference>
<keyword evidence="7" id="KW-0456">Lyase</keyword>
<keyword evidence="3 5" id="KW-0460">Magnesium</keyword>
<evidence type="ECO:0000256" key="3">
    <source>
        <dbReference type="ARBA" id="ARBA00022842"/>
    </source>
</evidence>
<proteinExistence type="predicted"/>
<evidence type="ECO:0000256" key="2">
    <source>
        <dbReference type="ARBA" id="ARBA00022723"/>
    </source>
</evidence>
<dbReference type="PIRSF" id="PIRSF015582">
    <property type="entry name" value="Cit_lyase_B"/>
    <property type="match status" value="1"/>
</dbReference>
<dbReference type="EC" id="4.1.3.6" evidence="7"/>
<evidence type="ECO:0000313" key="7">
    <source>
        <dbReference type="EMBL" id="QDR80009.1"/>
    </source>
</evidence>
<dbReference type="GO" id="GO:0006107">
    <property type="term" value="P:oxaloacetate metabolic process"/>
    <property type="evidence" value="ECO:0007669"/>
    <property type="project" value="TreeGrafter"/>
</dbReference>
<feature type="binding site" evidence="5">
    <location>
        <position position="130"/>
    </location>
    <ligand>
        <name>Mg(2+)</name>
        <dbReference type="ChEBI" id="CHEBI:18420"/>
    </ligand>
</feature>
<keyword evidence="2 5" id="KW-0479">Metal-binding</keyword>
<reference evidence="7 8" key="1">
    <citation type="submission" date="2019-02" db="EMBL/GenBank/DDBJ databases">
        <title>Closed genome of Sporomusa termitida DSM 4440.</title>
        <authorList>
            <person name="Poehlein A."/>
            <person name="Daniel R."/>
        </authorList>
    </citation>
    <scope>NUCLEOTIDE SEQUENCE [LARGE SCALE GENOMIC DNA]</scope>
    <source>
        <strain evidence="7 8">DSM 4440</strain>
    </source>
</reference>
<dbReference type="KEGG" id="sted:SPTER_13180"/>
<organism evidence="7 8">
    <name type="scientific">Sporomusa termitida</name>
    <dbReference type="NCBI Taxonomy" id="2377"/>
    <lineage>
        <taxon>Bacteria</taxon>
        <taxon>Bacillati</taxon>
        <taxon>Bacillota</taxon>
        <taxon>Negativicutes</taxon>
        <taxon>Selenomonadales</taxon>
        <taxon>Sporomusaceae</taxon>
        <taxon>Sporomusa</taxon>
    </lineage>
</organism>
<dbReference type="RefSeq" id="WP_144349581.1">
    <property type="nucleotide sequence ID" value="NZ_CP036259.1"/>
</dbReference>
<dbReference type="OrthoDB" id="9786940at2"/>
<dbReference type="PANTHER" id="PTHR32308:SF10">
    <property type="entry name" value="CITRATE LYASE SUBUNIT BETA"/>
    <property type="match status" value="1"/>
</dbReference>
<evidence type="ECO:0000256" key="1">
    <source>
        <dbReference type="ARBA" id="ARBA00001946"/>
    </source>
</evidence>
<dbReference type="GO" id="GO:0008815">
    <property type="term" value="F:citrate (pro-3S)-lyase activity"/>
    <property type="evidence" value="ECO:0007669"/>
    <property type="project" value="UniProtKB-EC"/>
</dbReference>
<comment type="cofactor">
    <cofactor evidence="1">
        <name>Mg(2+)</name>
        <dbReference type="ChEBI" id="CHEBI:18420"/>
    </cofactor>
</comment>
<name>A0A517DRM9_9FIRM</name>
<dbReference type="GO" id="GO:0000287">
    <property type="term" value="F:magnesium ion binding"/>
    <property type="evidence" value="ECO:0007669"/>
    <property type="project" value="TreeGrafter"/>
</dbReference>
<evidence type="ECO:0000259" key="6">
    <source>
        <dbReference type="Pfam" id="PF03328"/>
    </source>
</evidence>
<protein>
    <submittedName>
        <fullName evidence="7">Citrate lyase subunit beta</fullName>
        <ecNumber evidence="7">4.1.3.6</ecNumber>
    </submittedName>
</protein>
<feature type="binding site" evidence="4">
    <location>
        <position position="67"/>
    </location>
    <ligand>
        <name>substrate</name>
    </ligand>
</feature>
<dbReference type="AlphaFoldDB" id="A0A517DRM9"/>
<accession>A0A517DRM9</accession>
<gene>
    <name evidence="7" type="primary">citE_2</name>
    <name evidence="7" type="ORF">SPTER_13180</name>
</gene>
<evidence type="ECO:0000256" key="5">
    <source>
        <dbReference type="PIRSR" id="PIRSR015582-2"/>
    </source>
</evidence>
<dbReference type="Pfam" id="PF03328">
    <property type="entry name" value="HpcH_HpaI"/>
    <property type="match status" value="1"/>
</dbReference>
<dbReference type="PANTHER" id="PTHR32308">
    <property type="entry name" value="LYASE BETA SUBUNIT, PUTATIVE (AFU_ORTHOLOGUE AFUA_4G13030)-RELATED"/>
    <property type="match status" value="1"/>
</dbReference>